<gene>
    <name evidence="3" type="ORF">FCC1311_022512</name>
</gene>
<dbReference type="EMBL" id="BEYU01000018">
    <property type="protein sequence ID" value="GBG26031.1"/>
    <property type="molecule type" value="Genomic_DNA"/>
</dbReference>
<reference evidence="3 4" key="1">
    <citation type="submission" date="2017-12" db="EMBL/GenBank/DDBJ databases">
        <title>Sequencing, de novo assembly and annotation of complete genome of a new Thraustochytrid species, strain FCC1311.</title>
        <authorList>
            <person name="Sedici K."/>
            <person name="Godart F."/>
            <person name="Aiese Cigliano R."/>
            <person name="Sanseverino W."/>
            <person name="Barakat M."/>
            <person name="Ortet P."/>
            <person name="Marechal E."/>
            <person name="Cagnac O."/>
            <person name="Amato A."/>
        </authorList>
    </citation>
    <scope>NUCLEOTIDE SEQUENCE [LARGE SCALE GENOMIC DNA]</scope>
</reference>
<protein>
    <recommendedName>
        <fullName evidence="2">Flavin reductase like domain-containing protein</fullName>
    </recommendedName>
</protein>
<feature type="region of interest" description="Disordered" evidence="1">
    <location>
        <begin position="203"/>
        <end position="238"/>
    </location>
</feature>
<dbReference type="OrthoDB" id="2145000at2759"/>
<feature type="domain" description="Flavin reductase like" evidence="2">
    <location>
        <begin position="62"/>
        <end position="171"/>
    </location>
</feature>
<evidence type="ECO:0000313" key="3">
    <source>
        <dbReference type="EMBL" id="GBG26031.1"/>
    </source>
</evidence>
<dbReference type="Proteomes" id="UP000241890">
    <property type="component" value="Unassembled WGS sequence"/>
</dbReference>
<dbReference type="GO" id="GO:0010181">
    <property type="term" value="F:FMN binding"/>
    <property type="evidence" value="ECO:0007669"/>
    <property type="project" value="InterPro"/>
</dbReference>
<evidence type="ECO:0000313" key="4">
    <source>
        <dbReference type="Proteomes" id="UP000241890"/>
    </source>
</evidence>
<dbReference type="Pfam" id="PF01613">
    <property type="entry name" value="Flavin_Reduct"/>
    <property type="match status" value="1"/>
</dbReference>
<accession>A0A2R5GCZ2</accession>
<comment type="caution">
    <text evidence="3">The sequence shown here is derived from an EMBL/GenBank/DDBJ whole genome shotgun (WGS) entry which is preliminary data.</text>
</comment>
<keyword evidence="4" id="KW-1185">Reference proteome</keyword>
<organism evidence="3 4">
    <name type="scientific">Hondaea fermentalgiana</name>
    <dbReference type="NCBI Taxonomy" id="2315210"/>
    <lineage>
        <taxon>Eukaryota</taxon>
        <taxon>Sar</taxon>
        <taxon>Stramenopiles</taxon>
        <taxon>Bigyra</taxon>
        <taxon>Labyrinthulomycetes</taxon>
        <taxon>Thraustochytrida</taxon>
        <taxon>Thraustochytriidae</taxon>
        <taxon>Hondaea</taxon>
    </lineage>
</organism>
<name>A0A2R5GCZ2_9STRA</name>
<dbReference type="InterPro" id="IPR002563">
    <property type="entry name" value="Flavin_Rdtase-like_dom"/>
</dbReference>
<sequence>MATAPHPDEEATAADGAAMLGPEVVRLRQAKLQSRVLYANPVCMLVTEDKDKASGRNVNNDGLVMLSLNRRRYSCGRVLATRKFELAVAGADLAPLLLRIGKVTGRDTDKFVAMEGVDMEWRPVRGETSRCELVKGSIARVRCHVVAQNEDVDAGHVVFFAQIDDCLVNADAWNGKQFMGPCGLLSFLGSQEFALVKRFPDADAEKKTDAKQGNAAASTVKEEKPKACTDPAQSFGAE</sequence>
<evidence type="ECO:0000259" key="2">
    <source>
        <dbReference type="Pfam" id="PF01613"/>
    </source>
</evidence>
<evidence type="ECO:0000256" key="1">
    <source>
        <dbReference type="SAM" id="MobiDB-lite"/>
    </source>
</evidence>
<dbReference type="InterPro" id="IPR012349">
    <property type="entry name" value="Split_barrel_FMN-bd"/>
</dbReference>
<dbReference type="AlphaFoldDB" id="A0A2R5GCZ2"/>
<proteinExistence type="predicted"/>
<dbReference type="Gene3D" id="2.30.110.10">
    <property type="entry name" value="Electron Transport, Fmn-binding Protein, Chain A"/>
    <property type="match status" value="1"/>
</dbReference>
<dbReference type="InParanoid" id="A0A2R5GCZ2"/>
<dbReference type="SUPFAM" id="SSF50475">
    <property type="entry name" value="FMN-binding split barrel"/>
    <property type="match status" value="1"/>
</dbReference>